<sequence>MGTPTPTMTFYQMKCSCSMVSHILLYHLGLLFRAIPMATDANGKYAAADGSFTHADYVEINPTGYVPALKLGDGVVIAEMPAVLSYIDNLSMESGSATRAKKEEETAGLLGRTALGKAQVVQWLAYLSGTLHSLGFAAWWKPYRFVDDHEESYGAVQKKGRAVIETAFARIE</sequence>
<dbReference type="PROSITE" id="PS50404">
    <property type="entry name" value="GST_NTER"/>
    <property type="match status" value="1"/>
</dbReference>
<accession>A0ABR2V7X5</accession>
<dbReference type="Pfam" id="PF13409">
    <property type="entry name" value="GST_N_2"/>
    <property type="match status" value="1"/>
</dbReference>
<reference evidence="2 3" key="1">
    <citation type="journal article" date="2024" name="J. Plant Pathol.">
        <title>Sequence and assembly of the genome of Seiridium unicorne, isolate CBS 538.82, causal agent of cypress canker disease.</title>
        <authorList>
            <person name="Scali E."/>
            <person name="Rocca G.D."/>
            <person name="Danti R."/>
            <person name="Garbelotto M."/>
            <person name="Barberini S."/>
            <person name="Baroncelli R."/>
            <person name="Emiliani G."/>
        </authorList>
    </citation>
    <scope>NUCLEOTIDE SEQUENCE [LARGE SCALE GENOMIC DNA]</scope>
    <source>
        <strain evidence="2 3">BM-138-508</strain>
    </source>
</reference>
<evidence type="ECO:0000313" key="2">
    <source>
        <dbReference type="EMBL" id="KAK9422654.1"/>
    </source>
</evidence>
<dbReference type="InterPro" id="IPR004045">
    <property type="entry name" value="Glutathione_S-Trfase_N"/>
</dbReference>
<dbReference type="Gene3D" id="3.40.30.10">
    <property type="entry name" value="Glutaredoxin"/>
    <property type="match status" value="1"/>
</dbReference>
<dbReference type="CDD" id="cd03057">
    <property type="entry name" value="GST_N_Beta"/>
    <property type="match status" value="1"/>
</dbReference>
<dbReference type="SUPFAM" id="SSF52833">
    <property type="entry name" value="Thioredoxin-like"/>
    <property type="match status" value="1"/>
</dbReference>
<organism evidence="2 3">
    <name type="scientific">Seiridium unicorne</name>
    <dbReference type="NCBI Taxonomy" id="138068"/>
    <lineage>
        <taxon>Eukaryota</taxon>
        <taxon>Fungi</taxon>
        <taxon>Dikarya</taxon>
        <taxon>Ascomycota</taxon>
        <taxon>Pezizomycotina</taxon>
        <taxon>Sordariomycetes</taxon>
        <taxon>Xylariomycetidae</taxon>
        <taxon>Amphisphaeriales</taxon>
        <taxon>Sporocadaceae</taxon>
        <taxon>Seiridium</taxon>
    </lineage>
</organism>
<dbReference type="InterPro" id="IPR036249">
    <property type="entry name" value="Thioredoxin-like_sf"/>
</dbReference>
<protein>
    <submittedName>
        <fullName evidence="2">GST C-terminal domain-containing protein</fullName>
    </submittedName>
</protein>
<feature type="domain" description="GST N-terminal" evidence="1">
    <location>
        <begin position="5"/>
        <end position="95"/>
    </location>
</feature>
<keyword evidence="3" id="KW-1185">Reference proteome</keyword>
<dbReference type="EMBL" id="JARVKF010000112">
    <property type="protein sequence ID" value="KAK9422654.1"/>
    <property type="molecule type" value="Genomic_DNA"/>
</dbReference>
<comment type="caution">
    <text evidence="2">The sequence shown here is derived from an EMBL/GenBank/DDBJ whole genome shotgun (WGS) entry which is preliminary data.</text>
</comment>
<dbReference type="Gene3D" id="1.20.1050.10">
    <property type="match status" value="1"/>
</dbReference>
<name>A0ABR2V7X5_9PEZI</name>
<gene>
    <name evidence="2" type="ORF">SUNI508_00517</name>
</gene>
<dbReference type="Proteomes" id="UP001408356">
    <property type="component" value="Unassembled WGS sequence"/>
</dbReference>
<proteinExistence type="predicted"/>
<evidence type="ECO:0000313" key="3">
    <source>
        <dbReference type="Proteomes" id="UP001408356"/>
    </source>
</evidence>
<evidence type="ECO:0000259" key="1">
    <source>
        <dbReference type="PROSITE" id="PS50404"/>
    </source>
</evidence>